<accession>A0A3B9KY08</accession>
<sequence>MIANAVLALPMAVLVKRDFARLCRVSWPMAIWTGLAMHGHALAAFAVAWLDRGSAYGATLWSFVPGGAIIVLGAYVIYLGRKAYGDQARVYGLKENELIETGIYRRSRNPQYLGYWMMFVGASIASGSLLAFIFAVVFALLGHGYITIVEEPHLKRHFGADYTQYCRRVGRYFHFGASSNLRTEPYHG</sequence>
<dbReference type="GO" id="GO:0032259">
    <property type="term" value="P:methylation"/>
    <property type="evidence" value="ECO:0007669"/>
    <property type="project" value="UniProtKB-KW"/>
</dbReference>
<proteinExistence type="predicted"/>
<dbReference type="Proteomes" id="UP000259173">
    <property type="component" value="Unassembled WGS sequence"/>
</dbReference>
<keyword evidence="3 5" id="KW-1133">Transmembrane helix</keyword>
<name>A0A3B9KY08_9PROT</name>
<keyword evidence="6" id="KW-0489">Methyltransferase</keyword>
<evidence type="ECO:0000256" key="1">
    <source>
        <dbReference type="ARBA" id="ARBA00004127"/>
    </source>
</evidence>
<feature type="transmembrane region" description="Helical" evidence="5">
    <location>
        <begin position="30"/>
        <end position="50"/>
    </location>
</feature>
<keyword evidence="6" id="KW-0808">Transferase</keyword>
<organism evidence="6 7">
    <name type="scientific">Hyphomonas atlantica</name>
    <dbReference type="NCBI Taxonomy" id="1280948"/>
    <lineage>
        <taxon>Bacteria</taxon>
        <taxon>Pseudomonadati</taxon>
        <taxon>Pseudomonadota</taxon>
        <taxon>Alphaproteobacteria</taxon>
        <taxon>Hyphomonadales</taxon>
        <taxon>Hyphomonadaceae</taxon>
        <taxon>Hyphomonas</taxon>
    </lineage>
</organism>
<dbReference type="EMBL" id="DMBR01000093">
    <property type="protein sequence ID" value="HAE93551.1"/>
    <property type="molecule type" value="Genomic_DNA"/>
</dbReference>
<keyword evidence="2 5" id="KW-0812">Transmembrane</keyword>
<keyword evidence="4 5" id="KW-0472">Membrane</keyword>
<dbReference type="PANTHER" id="PTHR12714">
    <property type="entry name" value="PROTEIN-S ISOPRENYLCYSTEINE O-METHYLTRANSFERASE"/>
    <property type="match status" value="1"/>
</dbReference>
<feature type="transmembrane region" description="Helical" evidence="5">
    <location>
        <begin position="115"/>
        <end position="141"/>
    </location>
</feature>
<dbReference type="GO" id="GO:0012505">
    <property type="term" value="C:endomembrane system"/>
    <property type="evidence" value="ECO:0007669"/>
    <property type="project" value="UniProtKB-SubCell"/>
</dbReference>
<comment type="subcellular location">
    <subcellularLocation>
        <location evidence="1">Endomembrane system</location>
        <topology evidence="1">Multi-pass membrane protein</topology>
    </subcellularLocation>
</comment>
<gene>
    <name evidence="6" type="ORF">DCG65_03265</name>
</gene>
<dbReference type="Pfam" id="PF04191">
    <property type="entry name" value="PEMT"/>
    <property type="match status" value="1"/>
</dbReference>
<evidence type="ECO:0000313" key="7">
    <source>
        <dbReference type="Proteomes" id="UP000259173"/>
    </source>
</evidence>
<dbReference type="GO" id="GO:0008168">
    <property type="term" value="F:methyltransferase activity"/>
    <property type="evidence" value="ECO:0007669"/>
    <property type="project" value="UniProtKB-KW"/>
</dbReference>
<reference evidence="6 7" key="1">
    <citation type="journal article" date="2018" name="Nat. Biotechnol.">
        <title>A standardized bacterial taxonomy based on genome phylogeny substantially revises the tree of life.</title>
        <authorList>
            <person name="Parks D.H."/>
            <person name="Chuvochina M."/>
            <person name="Waite D.W."/>
            <person name="Rinke C."/>
            <person name="Skarshewski A."/>
            <person name="Chaumeil P.A."/>
            <person name="Hugenholtz P."/>
        </authorList>
    </citation>
    <scope>NUCLEOTIDE SEQUENCE [LARGE SCALE GENOMIC DNA]</scope>
    <source>
        <strain evidence="6">UBA8557</strain>
    </source>
</reference>
<evidence type="ECO:0000256" key="4">
    <source>
        <dbReference type="ARBA" id="ARBA00023136"/>
    </source>
</evidence>
<protein>
    <submittedName>
        <fullName evidence="6">S-isoprenylcysteine methyltransferase</fullName>
    </submittedName>
</protein>
<evidence type="ECO:0000256" key="5">
    <source>
        <dbReference type="SAM" id="Phobius"/>
    </source>
</evidence>
<evidence type="ECO:0000256" key="2">
    <source>
        <dbReference type="ARBA" id="ARBA00022692"/>
    </source>
</evidence>
<evidence type="ECO:0000256" key="3">
    <source>
        <dbReference type="ARBA" id="ARBA00022989"/>
    </source>
</evidence>
<dbReference type="InterPro" id="IPR007318">
    <property type="entry name" value="Phopholipid_MeTrfase"/>
</dbReference>
<dbReference type="PANTHER" id="PTHR12714:SF9">
    <property type="entry name" value="PROTEIN-S-ISOPRENYLCYSTEINE O-METHYLTRANSFERASE"/>
    <property type="match status" value="1"/>
</dbReference>
<dbReference type="AlphaFoldDB" id="A0A3B9KY08"/>
<comment type="caution">
    <text evidence="6">The sequence shown here is derived from an EMBL/GenBank/DDBJ whole genome shotgun (WGS) entry which is preliminary data.</text>
</comment>
<dbReference type="Gene3D" id="1.20.120.1630">
    <property type="match status" value="1"/>
</dbReference>
<feature type="transmembrane region" description="Helical" evidence="5">
    <location>
        <begin position="57"/>
        <end position="78"/>
    </location>
</feature>
<evidence type="ECO:0000313" key="6">
    <source>
        <dbReference type="EMBL" id="HAE93551.1"/>
    </source>
</evidence>